<evidence type="ECO:0000313" key="3">
    <source>
        <dbReference type="EMBL" id="OQE46046.1"/>
    </source>
</evidence>
<dbReference type="InterPro" id="IPR050593">
    <property type="entry name" value="LovG"/>
</dbReference>
<dbReference type="SUPFAM" id="SSF53474">
    <property type="entry name" value="alpha/beta-Hydrolases"/>
    <property type="match status" value="1"/>
</dbReference>
<dbReference type="AlphaFoldDB" id="A0A1V6V5X0"/>
<dbReference type="PANTHER" id="PTHR48070">
    <property type="entry name" value="ESTERASE OVCA2"/>
    <property type="match status" value="1"/>
</dbReference>
<dbReference type="InterPro" id="IPR029058">
    <property type="entry name" value="AB_hydrolase_fold"/>
</dbReference>
<dbReference type="STRING" id="36646.A0A1V6V5X0"/>
<evidence type="ECO:0000256" key="1">
    <source>
        <dbReference type="ARBA" id="ARBA00022801"/>
    </source>
</evidence>
<keyword evidence="1" id="KW-0378">Hydrolase</keyword>
<dbReference type="GO" id="GO:0017000">
    <property type="term" value="P:antibiotic biosynthetic process"/>
    <property type="evidence" value="ECO:0007669"/>
    <property type="project" value="UniProtKB-ARBA"/>
</dbReference>
<dbReference type="GO" id="GO:0072330">
    <property type="term" value="P:monocarboxylic acid biosynthetic process"/>
    <property type="evidence" value="ECO:0007669"/>
    <property type="project" value="UniProtKB-ARBA"/>
</dbReference>
<accession>A0A1V6V5X0</accession>
<dbReference type="InterPro" id="IPR005645">
    <property type="entry name" value="FSH-like_dom"/>
</dbReference>
<comment type="caution">
    <text evidence="3">The sequence shown here is derived from an EMBL/GenBank/DDBJ whole genome shotgun (WGS) entry which is preliminary data.</text>
</comment>
<dbReference type="Proteomes" id="UP000191500">
    <property type="component" value="Unassembled WGS sequence"/>
</dbReference>
<sequence>MRFLCLHGAGSNAAVLEAQLAAILKEFAEHEFHFLQGEVEVEPEKGVKDYFAGPYLSYFDLCTPSQIRSAFQLLDKAIAEEGPFDGVFAFSQGSALAASYMLYHARHSLPSEQPFRSAVFFSASLPFDSESRPFSVDRSGTCYYPLPEASEPCAVNLSATIPELLDPAYVHKWDQTTQFLERYGAGHAVSVPIEVPTAHIYALNDSYGSHAAQVQGFCVSWNREVLVHDGGHAIPYHPSTTVKMVECIRKVLDSTTAF</sequence>
<evidence type="ECO:0000313" key="4">
    <source>
        <dbReference type="Proteomes" id="UP000191500"/>
    </source>
</evidence>
<dbReference type="Gene3D" id="3.40.50.1820">
    <property type="entry name" value="alpha/beta hydrolase"/>
    <property type="match status" value="1"/>
</dbReference>
<dbReference type="GO" id="GO:0005737">
    <property type="term" value="C:cytoplasm"/>
    <property type="evidence" value="ECO:0007669"/>
    <property type="project" value="TreeGrafter"/>
</dbReference>
<gene>
    <name evidence="3" type="ORF">PENCOP_c001G03254</name>
</gene>
<proteinExistence type="predicted"/>
<dbReference type="EMBL" id="MDDG01000001">
    <property type="protein sequence ID" value="OQE46046.1"/>
    <property type="molecule type" value="Genomic_DNA"/>
</dbReference>
<dbReference type="Pfam" id="PF03959">
    <property type="entry name" value="FSH1"/>
    <property type="match status" value="1"/>
</dbReference>
<dbReference type="PANTHER" id="PTHR48070:SF6">
    <property type="entry name" value="ESTERASE OVCA2"/>
    <property type="match status" value="1"/>
</dbReference>
<reference evidence="4" key="1">
    <citation type="journal article" date="2017" name="Nat. Microbiol.">
        <title>Global analysis of biosynthetic gene clusters reveals vast potential of secondary metabolite production in Penicillium species.</title>
        <authorList>
            <person name="Nielsen J.C."/>
            <person name="Grijseels S."/>
            <person name="Prigent S."/>
            <person name="Ji B."/>
            <person name="Dainat J."/>
            <person name="Nielsen K.F."/>
            <person name="Frisvad J.C."/>
            <person name="Workman M."/>
            <person name="Nielsen J."/>
        </authorList>
    </citation>
    <scope>NUCLEOTIDE SEQUENCE [LARGE SCALE GENOMIC DNA]</scope>
    <source>
        <strain evidence="4">IBT 31321</strain>
    </source>
</reference>
<protein>
    <recommendedName>
        <fullName evidence="2">Serine hydrolase domain-containing protein</fullName>
    </recommendedName>
</protein>
<keyword evidence="4" id="KW-1185">Reference proteome</keyword>
<dbReference type="GO" id="GO:0005634">
    <property type="term" value="C:nucleus"/>
    <property type="evidence" value="ECO:0007669"/>
    <property type="project" value="TreeGrafter"/>
</dbReference>
<dbReference type="GO" id="GO:0016787">
    <property type="term" value="F:hydrolase activity"/>
    <property type="evidence" value="ECO:0007669"/>
    <property type="project" value="UniProtKB-KW"/>
</dbReference>
<feature type="domain" description="Serine hydrolase" evidence="2">
    <location>
        <begin position="2"/>
        <end position="241"/>
    </location>
</feature>
<organism evidence="3 4">
    <name type="scientific">Penicillium coprophilum</name>
    <dbReference type="NCBI Taxonomy" id="36646"/>
    <lineage>
        <taxon>Eukaryota</taxon>
        <taxon>Fungi</taxon>
        <taxon>Dikarya</taxon>
        <taxon>Ascomycota</taxon>
        <taxon>Pezizomycotina</taxon>
        <taxon>Eurotiomycetes</taxon>
        <taxon>Eurotiomycetidae</taxon>
        <taxon>Eurotiales</taxon>
        <taxon>Aspergillaceae</taxon>
        <taxon>Penicillium</taxon>
    </lineage>
</organism>
<name>A0A1V6V5X0_9EURO</name>
<dbReference type="GO" id="GO:0019748">
    <property type="term" value="P:secondary metabolic process"/>
    <property type="evidence" value="ECO:0007669"/>
    <property type="project" value="TreeGrafter"/>
</dbReference>
<evidence type="ECO:0000259" key="2">
    <source>
        <dbReference type="Pfam" id="PF03959"/>
    </source>
</evidence>